<proteinExistence type="predicted"/>
<dbReference type="EMBL" id="JAUSUF010000006">
    <property type="protein sequence ID" value="MDQ0150122.1"/>
    <property type="molecule type" value="Genomic_DNA"/>
</dbReference>
<gene>
    <name evidence="1" type="ORF">J2S18_002058</name>
</gene>
<comment type="caution">
    <text evidence="1">The sequence shown here is derived from an EMBL/GenBank/DDBJ whole genome shotgun (WGS) entry which is preliminary data.</text>
</comment>
<reference evidence="1 2" key="1">
    <citation type="submission" date="2023-07" db="EMBL/GenBank/DDBJ databases">
        <title>Genomic Encyclopedia of Type Strains, Phase IV (KMG-IV): sequencing the most valuable type-strain genomes for metagenomic binning, comparative biology and taxonomic classification.</title>
        <authorList>
            <person name="Goeker M."/>
        </authorList>
    </citation>
    <scope>NUCLEOTIDE SEQUENCE [LARGE SCALE GENOMIC DNA]</scope>
    <source>
        <strain evidence="1 2">DSM 20694</strain>
    </source>
</reference>
<evidence type="ECO:0000313" key="2">
    <source>
        <dbReference type="Proteomes" id="UP001228504"/>
    </source>
</evidence>
<keyword evidence="2" id="KW-1185">Reference proteome</keyword>
<evidence type="ECO:0000313" key="1">
    <source>
        <dbReference type="EMBL" id="MDQ0150122.1"/>
    </source>
</evidence>
<protein>
    <submittedName>
        <fullName evidence="1">Uncharacterized protein</fullName>
    </submittedName>
</protein>
<organism evidence="1 2">
    <name type="scientific">Eubacterium multiforme</name>
    <dbReference type="NCBI Taxonomy" id="83339"/>
    <lineage>
        <taxon>Bacteria</taxon>
        <taxon>Bacillati</taxon>
        <taxon>Bacillota</taxon>
        <taxon>Clostridia</taxon>
        <taxon>Eubacteriales</taxon>
        <taxon>Eubacteriaceae</taxon>
        <taxon>Eubacterium</taxon>
    </lineage>
</organism>
<dbReference type="RefSeq" id="WP_307486537.1">
    <property type="nucleotide sequence ID" value="NZ_JAUSUF010000006.1"/>
</dbReference>
<accession>A0ABT9UUX6</accession>
<dbReference type="Proteomes" id="UP001228504">
    <property type="component" value="Unassembled WGS sequence"/>
</dbReference>
<sequence>MLKNGEEIRLDLSQAFYPDSKERKYFYNMFLYFYERGIKLKDPFNILKSIKNEYDFIEEAYYLKNKEHIS</sequence>
<name>A0ABT9UUX6_9FIRM</name>